<keyword evidence="2 6" id="KW-0132">Cell division</keyword>
<protein>
    <recommendedName>
        <fullName evidence="6">Probable septum site-determining protein MinC</fullName>
    </recommendedName>
</protein>
<evidence type="ECO:0000256" key="4">
    <source>
        <dbReference type="ARBA" id="ARBA00023306"/>
    </source>
</evidence>
<evidence type="ECO:0000256" key="5">
    <source>
        <dbReference type="ARBA" id="ARBA00025606"/>
    </source>
</evidence>
<feature type="domain" description="Septum formation inhibitor MinC C-terminal" evidence="8">
    <location>
        <begin position="227"/>
        <end position="327"/>
    </location>
</feature>
<dbReference type="Gene3D" id="3.30.70.260">
    <property type="match status" value="1"/>
</dbReference>
<proteinExistence type="inferred from homology"/>
<dbReference type="PANTHER" id="PTHR34108">
    <property type="entry name" value="SEPTUM SITE-DETERMINING PROTEIN MINC"/>
    <property type="match status" value="1"/>
</dbReference>
<dbReference type="InterPro" id="IPR036145">
    <property type="entry name" value="MinC_C_sf"/>
</dbReference>
<dbReference type="HAMAP" id="MF_00267">
    <property type="entry name" value="MinC"/>
    <property type="match status" value="1"/>
</dbReference>
<reference evidence="9 10" key="1">
    <citation type="submission" date="2017-05" db="EMBL/GenBank/DDBJ databases">
        <authorList>
            <person name="Varghese N."/>
            <person name="Submissions S."/>
        </authorList>
    </citation>
    <scope>NUCLEOTIDE SEQUENCE [LARGE SCALE GENOMIC DNA]</scope>
    <source>
        <strain evidence="9 10">DSM 15949</strain>
    </source>
</reference>
<dbReference type="Proteomes" id="UP001157914">
    <property type="component" value="Unassembled WGS sequence"/>
</dbReference>
<organism evidence="9 10">
    <name type="scientific">Roseibium denhamense</name>
    <dbReference type="NCBI Taxonomy" id="76305"/>
    <lineage>
        <taxon>Bacteria</taxon>
        <taxon>Pseudomonadati</taxon>
        <taxon>Pseudomonadota</taxon>
        <taxon>Alphaproteobacteria</taxon>
        <taxon>Hyphomicrobiales</taxon>
        <taxon>Stappiaceae</taxon>
        <taxon>Roseibium</taxon>
    </lineage>
</organism>
<name>A0ABY1P776_9HYPH</name>
<evidence type="ECO:0000256" key="6">
    <source>
        <dbReference type="HAMAP-Rule" id="MF_00267"/>
    </source>
</evidence>
<evidence type="ECO:0000259" key="8">
    <source>
        <dbReference type="Pfam" id="PF03775"/>
    </source>
</evidence>
<dbReference type="NCBIfam" id="TIGR01222">
    <property type="entry name" value="minC"/>
    <property type="match status" value="1"/>
</dbReference>
<dbReference type="InterPro" id="IPR013033">
    <property type="entry name" value="MinC"/>
</dbReference>
<dbReference type="PANTHER" id="PTHR34108:SF1">
    <property type="entry name" value="SEPTUM SITE-DETERMINING PROTEIN MINC"/>
    <property type="match status" value="1"/>
</dbReference>
<accession>A0ABY1P776</accession>
<keyword evidence="3 6" id="KW-0717">Septation</keyword>
<dbReference type="InterPro" id="IPR016098">
    <property type="entry name" value="CAP/MinC_C"/>
</dbReference>
<keyword evidence="10" id="KW-1185">Reference proteome</keyword>
<evidence type="ECO:0000256" key="7">
    <source>
        <dbReference type="SAM" id="MobiDB-lite"/>
    </source>
</evidence>
<gene>
    <name evidence="6" type="primary">minC</name>
    <name evidence="9" type="ORF">SAMN06265374_2792</name>
</gene>
<evidence type="ECO:0000256" key="2">
    <source>
        <dbReference type="ARBA" id="ARBA00022618"/>
    </source>
</evidence>
<dbReference type="EMBL" id="FXTT01000003">
    <property type="protein sequence ID" value="SMP26793.1"/>
    <property type="molecule type" value="Genomic_DNA"/>
</dbReference>
<feature type="compositionally biased region" description="Gly residues" evidence="7">
    <location>
        <begin position="204"/>
        <end position="215"/>
    </location>
</feature>
<feature type="compositionally biased region" description="Basic and acidic residues" evidence="7">
    <location>
        <begin position="113"/>
        <end position="123"/>
    </location>
</feature>
<feature type="compositionally biased region" description="Basic and acidic residues" evidence="7">
    <location>
        <begin position="161"/>
        <end position="175"/>
    </location>
</feature>
<evidence type="ECO:0000256" key="3">
    <source>
        <dbReference type="ARBA" id="ARBA00023210"/>
    </source>
</evidence>
<feature type="region of interest" description="Disordered" evidence="7">
    <location>
        <begin position="83"/>
        <end position="220"/>
    </location>
</feature>
<dbReference type="RefSeq" id="WP_244314100.1">
    <property type="nucleotide sequence ID" value="NZ_BAAAEA010000002.1"/>
</dbReference>
<comment type="similarity">
    <text evidence="1 6">Belongs to the MinC family.</text>
</comment>
<dbReference type="SUPFAM" id="SSF63848">
    <property type="entry name" value="Cell-division inhibitor MinC, C-terminal domain"/>
    <property type="match status" value="1"/>
</dbReference>
<dbReference type="InterPro" id="IPR005526">
    <property type="entry name" value="Septum_form_inhib_MinC_C"/>
</dbReference>
<evidence type="ECO:0000313" key="10">
    <source>
        <dbReference type="Proteomes" id="UP001157914"/>
    </source>
</evidence>
<comment type="subunit">
    <text evidence="6">Interacts with MinD and FtsZ.</text>
</comment>
<keyword evidence="4 6" id="KW-0131">Cell cycle</keyword>
<sequence>MKFKGKSFIAIVLSPASPYDAWFAEIDRIIARTPGFFIDRPIVLDVRGTNIAIEDLETVLAGLAERSVKVFGIDGIAGTRLKPGMPPSFGGGRLTAEVDVPQPADCGSGTGEDADKKAAKTDENTGEGGLPKKDGAPGKDVSAVQSDDAPGDAPRRAGAAIKKDNGTAGKAKGDSSEPAPNAPAGTKASEAKNGPADTETSAGKSGGIPKQGGLAGPASVASGSSIVITEPVRSGQSVLHPDGDVTVIGSVSSGAEIIAGGSIHIYGALRGRALAGVAGKDCARIFCTKLDAELVSINGLYKVADDFNADFKNAPAQIRFENETLVFEELN</sequence>
<comment type="function">
    <text evidence="5 6">Cell division inhibitor that blocks the formation of polar Z ring septums. Rapidly oscillates between the poles of the cell to destabilize FtsZ filaments that have formed before they mature into polar Z rings. Prevents FtsZ polymerization.</text>
</comment>
<feature type="compositionally biased region" description="Low complexity" evidence="7">
    <location>
        <begin position="147"/>
        <end position="160"/>
    </location>
</feature>
<evidence type="ECO:0000256" key="1">
    <source>
        <dbReference type="ARBA" id="ARBA00006291"/>
    </source>
</evidence>
<dbReference type="Gene3D" id="2.160.20.70">
    <property type="match status" value="1"/>
</dbReference>
<evidence type="ECO:0000313" key="9">
    <source>
        <dbReference type="EMBL" id="SMP26793.1"/>
    </source>
</evidence>
<dbReference type="Pfam" id="PF03775">
    <property type="entry name" value="MinC_C"/>
    <property type="match status" value="1"/>
</dbReference>
<comment type="caution">
    <text evidence="9">The sequence shown here is derived from an EMBL/GenBank/DDBJ whole genome shotgun (WGS) entry which is preliminary data.</text>
</comment>